<dbReference type="PANTHER" id="PTHR42812:SF12">
    <property type="entry name" value="BETA-XYLOSIDASE-RELATED"/>
    <property type="match status" value="1"/>
</dbReference>
<comment type="similarity">
    <text evidence="1 6">Belongs to the glycosyl hydrolase 43 family.</text>
</comment>
<dbReference type="InterPro" id="IPR051795">
    <property type="entry name" value="Glycosyl_Hydrlase_43"/>
</dbReference>
<evidence type="ECO:0000256" key="5">
    <source>
        <dbReference type="PIRSR" id="PIRSR606710-2"/>
    </source>
</evidence>
<dbReference type="AlphaFoldDB" id="A0A4V6RBE2"/>
<dbReference type="PANTHER" id="PTHR42812">
    <property type="entry name" value="BETA-XYLOSIDASE"/>
    <property type="match status" value="1"/>
</dbReference>
<dbReference type="SUPFAM" id="SSF49899">
    <property type="entry name" value="Concanavalin A-like lectins/glucanases"/>
    <property type="match status" value="1"/>
</dbReference>
<dbReference type="OrthoDB" id="9801455at2"/>
<sequence>MGLALAFLALTFATPAAAQPVANFDWFEYRGEDSVDRASQPAAGEYRNPILQGFYPDPSVTRVGKDFYLVTSTFSYFPGIPVFHSRDLVSWTQIGNAIDRPEQLDFKQLGLSRGVFAPTIQAKAGIFYILNTCVDCGGNFLVTAKNPAGPWSDPIWLPELEGGIDPSLFFDTDGKTWILNNGPPEGKPEYEGHRAIWIQQFDLAARKPIGPRKVLVNGGVDFSKKPIWIEGPHIFKKDGYYYLSCAEGGTAEGHSQVILRSKSVTGPFEANPANPILTQRGLPGDRTDPITSAGHAQLVTTPDGKWWATFLAVRPYAGDFYSTGRETFLLPVRWENGWPRITDPGQVIPWVATRPALPPQPAPPVPTSGGFTVRDEFDGAKLPPYWMMLRNPRSNWFALSDGRLSLTARPVGLGDNANPSFLGRRQQHRNAAAETVVRFTPEKDGDRAGIAVLQNDDYWFFLGLKQVGGKLALVLDRRDGTDSAAAGETVAAVEASAYGIGPGRPLALRIEVRGNRYVFSYARVLGSPDVPMLAWRPLTRLTTDSLTTKVAGGFVGSTFGVFAGSAER</sequence>
<organism evidence="9 10">
    <name type="scientific">Sphingomonas gei</name>
    <dbReference type="NCBI Taxonomy" id="1395960"/>
    <lineage>
        <taxon>Bacteria</taxon>
        <taxon>Pseudomonadati</taxon>
        <taxon>Pseudomonadota</taxon>
        <taxon>Alphaproteobacteria</taxon>
        <taxon>Sphingomonadales</taxon>
        <taxon>Sphingomonadaceae</taxon>
        <taxon>Sphingomonas</taxon>
    </lineage>
</organism>
<feature type="active site" description="Proton acceptor" evidence="4">
    <location>
        <position position="57"/>
    </location>
</feature>
<gene>
    <name evidence="9" type="ORF">E5A73_08535</name>
</gene>
<name>A0A4V6RBE2_9SPHN</name>
<evidence type="ECO:0000256" key="2">
    <source>
        <dbReference type="ARBA" id="ARBA00022801"/>
    </source>
</evidence>
<evidence type="ECO:0000256" key="4">
    <source>
        <dbReference type="PIRSR" id="PIRSR606710-1"/>
    </source>
</evidence>
<dbReference type="InterPro" id="IPR006710">
    <property type="entry name" value="Glyco_hydro_43"/>
</dbReference>
<dbReference type="GO" id="GO:0004553">
    <property type="term" value="F:hydrolase activity, hydrolyzing O-glycosyl compounds"/>
    <property type="evidence" value="ECO:0007669"/>
    <property type="project" value="InterPro"/>
</dbReference>
<dbReference type="SUPFAM" id="SSF75005">
    <property type="entry name" value="Arabinanase/levansucrase/invertase"/>
    <property type="match status" value="1"/>
</dbReference>
<dbReference type="InterPro" id="IPR013320">
    <property type="entry name" value="ConA-like_dom_sf"/>
</dbReference>
<feature type="signal peptide" evidence="7">
    <location>
        <begin position="1"/>
        <end position="18"/>
    </location>
</feature>
<evidence type="ECO:0000256" key="7">
    <source>
        <dbReference type="SAM" id="SignalP"/>
    </source>
</evidence>
<dbReference type="Proteomes" id="UP000306147">
    <property type="component" value="Unassembled WGS sequence"/>
</dbReference>
<keyword evidence="3 6" id="KW-0326">Glycosidase</keyword>
<accession>A0A4V6RBE2</accession>
<reference evidence="9 10" key="1">
    <citation type="submission" date="2019-04" db="EMBL/GenBank/DDBJ databases">
        <title>Sphingomonas psychrotolerans sp. nov., isolated from soil in the Tianshan Mountains, Xinjiang, China.</title>
        <authorList>
            <person name="Luo Y."/>
            <person name="Sheng H."/>
        </authorList>
    </citation>
    <scope>NUCLEOTIDE SEQUENCE [LARGE SCALE GENOMIC DNA]</scope>
    <source>
        <strain evidence="9 10">ZFGT-11</strain>
    </source>
</reference>
<evidence type="ECO:0000313" key="10">
    <source>
        <dbReference type="Proteomes" id="UP000306147"/>
    </source>
</evidence>
<dbReference type="InterPro" id="IPR023296">
    <property type="entry name" value="Glyco_hydro_beta-prop_sf"/>
</dbReference>
<keyword evidence="10" id="KW-1185">Reference proteome</keyword>
<evidence type="ECO:0000256" key="6">
    <source>
        <dbReference type="RuleBase" id="RU361187"/>
    </source>
</evidence>
<feature type="site" description="Important for catalytic activity, responsible for pKa modulation of the active site Glu and correct orientation of both the proton donor and substrate" evidence="5">
    <location>
        <position position="165"/>
    </location>
</feature>
<dbReference type="InterPro" id="IPR041542">
    <property type="entry name" value="GH43_C2"/>
</dbReference>
<dbReference type="EMBL" id="SRXT01000003">
    <property type="protein sequence ID" value="TGX54402.1"/>
    <property type="molecule type" value="Genomic_DNA"/>
</dbReference>
<comment type="caution">
    <text evidence="9">The sequence shown here is derived from an EMBL/GenBank/DDBJ whole genome shotgun (WGS) entry which is preliminary data.</text>
</comment>
<evidence type="ECO:0000313" key="9">
    <source>
        <dbReference type="EMBL" id="TGX54402.1"/>
    </source>
</evidence>
<dbReference type="Pfam" id="PF04616">
    <property type="entry name" value="Glyco_hydro_43"/>
    <property type="match status" value="1"/>
</dbReference>
<feature type="domain" description="Beta-xylosidase C-terminal Concanavalin A-like" evidence="8">
    <location>
        <begin position="374"/>
        <end position="565"/>
    </location>
</feature>
<dbReference type="GO" id="GO:0005975">
    <property type="term" value="P:carbohydrate metabolic process"/>
    <property type="evidence" value="ECO:0007669"/>
    <property type="project" value="InterPro"/>
</dbReference>
<dbReference type="CDD" id="cd18617">
    <property type="entry name" value="GH43_XynB-like"/>
    <property type="match status" value="1"/>
</dbReference>
<dbReference type="Gene3D" id="2.115.10.20">
    <property type="entry name" value="Glycosyl hydrolase domain, family 43"/>
    <property type="match status" value="1"/>
</dbReference>
<protein>
    <submittedName>
        <fullName evidence="9">Glycoside hydrolase family 43 protein</fullName>
    </submittedName>
</protein>
<feature type="active site" description="Proton donor" evidence="4">
    <location>
        <position position="230"/>
    </location>
</feature>
<keyword evidence="7" id="KW-0732">Signal</keyword>
<evidence type="ECO:0000259" key="8">
    <source>
        <dbReference type="Pfam" id="PF17851"/>
    </source>
</evidence>
<evidence type="ECO:0000256" key="3">
    <source>
        <dbReference type="ARBA" id="ARBA00023295"/>
    </source>
</evidence>
<proteinExistence type="inferred from homology"/>
<evidence type="ECO:0000256" key="1">
    <source>
        <dbReference type="ARBA" id="ARBA00009865"/>
    </source>
</evidence>
<dbReference type="Gene3D" id="2.60.120.200">
    <property type="match status" value="1"/>
</dbReference>
<keyword evidence="2 6" id="KW-0378">Hydrolase</keyword>
<feature type="chain" id="PRO_5020184428" evidence="7">
    <location>
        <begin position="19"/>
        <end position="568"/>
    </location>
</feature>
<dbReference type="Pfam" id="PF17851">
    <property type="entry name" value="GH43_C2"/>
    <property type="match status" value="1"/>
</dbReference>